<dbReference type="PROSITE" id="PS51257">
    <property type="entry name" value="PROKAR_LIPOPROTEIN"/>
    <property type="match status" value="1"/>
</dbReference>
<evidence type="ECO:0008006" key="4">
    <source>
        <dbReference type="Google" id="ProtNLM"/>
    </source>
</evidence>
<sequence length="58" mass="5736">MSFHKLFRTMSVLIGIICGTQLLSSCNTPNAPVPEVEKGYGGEGGGHGGGGHGGAGGH</sequence>
<organism evidence="2 3">
    <name type="scientific">Legionella maioricensis</name>
    <dbReference type="NCBI Taxonomy" id="2896528"/>
    <lineage>
        <taxon>Bacteria</taxon>
        <taxon>Pseudomonadati</taxon>
        <taxon>Pseudomonadota</taxon>
        <taxon>Gammaproteobacteria</taxon>
        <taxon>Legionellales</taxon>
        <taxon>Legionellaceae</taxon>
        <taxon>Legionella</taxon>
    </lineage>
</organism>
<dbReference type="Proteomes" id="UP001139721">
    <property type="component" value="Unassembled WGS sequence"/>
</dbReference>
<dbReference type="RefSeq" id="WP_250424421.1">
    <property type="nucleotide sequence ID" value="NZ_JAJKBJ010000015.1"/>
</dbReference>
<gene>
    <name evidence="2" type="ORF">LOX96_12290</name>
</gene>
<evidence type="ECO:0000256" key="1">
    <source>
        <dbReference type="SAM" id="MobiDB-lite"/>
    </source>
</evidence>
<feature type="region of interest" description="Disordered" evidence="1">
    <location>
        <begin position="29"/>
        <end position="58"/>
    </location>
</feature>
<proteinExistence type="predicted"/>
<dbReference type="EMBL" id="JAJKBJ010000015">
    <property type="protein sequence ID" value="MCL9684876.1"/>
    <property type="molecule type" value="Genomic_DNA"/>
</dbReference>
<keyword evidence="3" id="KW-1185">Reference proteome</keyword>
<evidence type="ECO:0000313" key="2">
    <source>
        <dbReference type="EMBL" id="MCL9684876.1"/>
    </source>
</evidence>
<dbReference type="AlphaFoldDB" id="A0A9X2IC49"/>
<protein>
    <recommendedName>
        <fullName evidence="4">Lipoprotein</fullName>
    </recommendedName>
</protein>
<accession>A0A9X2IC49</accession>
<evidence type="ECO:0000313" key="3">
    <source>
        <dbReference type="Proteomes" id="UP001139721"/>
    </source>
</evidence>
<name>A0A9X2IC49_9GAMM</name>
<reference evidence="2" key="1">
    <citation type="submission" date="2021-11" db="EMBL/GenBank/DDBJ databases">
        <title>Legionella maioricencis sp. nov., a new species isolated from hot water samples in Mallorca.</title>
        <authorList>
            <person name="Crespi S."/>
            <person name="Drasar V."/>
            <person name="Salva-Serra F."/>
            <person name="Jaen-Luchoro D."/>
            <person name="Pineiro-Iglesias B."/>
            <person name="Aliaga F."/>
            <person name="Fernandez-Juarez V."/>
            <person name="Coll G."/>
            <person name="Moore E.R.B."/>
            <person name="Bennasar-Figueras A."/>
        </authorList>
    </citation>
    <scope>NUCLEOTIDE SEQUENCE</scope>
    <source>
        <strain evidence="2">HCPI-6</strain>
    </source>
</reference>
<comment type="caution">
    <text evidence="2">The sequence shown here is derived from an EMBL/GenBank/DDBJ whole genome shotgun (WGS) entry which is preliminary data.</text>
</comment>
<feature type="compositionally biased region" description="Gly residues" evidence="1">
    <location>
        <begin position="41"/>
        <end position="58"/>
    </location>
</feature>